<protein>
    <submittedName>
        <fullName evidence="1">Uncharacterized protein</fullName>
    </submittedName>
</protein>
<dbReference type="AlphaFoldDB" id="A0A3M7RVL7"/>
<accession>A0A3M7RVL7</accession>
<evidence type="ECO:0000313" key="1">
    <source>
        <dbReference type="EMBL" id="RNA27556.1"/>
    </source>
</evidence>
<organism evidence="1 2">
    <name type="scientific">Brachionus plicatilis</name>
    <name type="common">Marine rotifer</name>
    <name type="synonym">Brachionus muelleri</name>
    <dbReference type="NCBI Taxonomy" id="10195"/>
    <lineage>
        <taxon>Eukaryota</taxon>
        <taxon>Metazoa</taxon>
        <taxon>Spiralia</taxon>
        <taxon>Gnathifera</taxon>
        <taxon>Rotifera</taxon>
        <taxon>Eurotatoria</taxon>
        <taxon>Monogononta</taxon>
        <taxon>Pseudotrocha</taxon>
        <taxon>Ploima</taxon>
        <taxon>Brachionidae</taxon>
        <taxon>Brachionus</taxon>
    </lineage>
</organism>
<sequence>MIKKNIVTYNLNNPDFATNLEKIKLMLFKIDSLNDENFNIDHLIIKQFLSLDINFIHKFQHNKLHYFGSNGQELVLQMKPSEATFVSSTAEC</sequence>
<dbReference type="Proteomes" id="UP000276133">
    <property type="component" value="Unassembled WGS sequence"/>
</dbReference>
<name>A0A3M7RVL7_BRAPC</name>
<gene>
    <name evidence="1" type="ORF">BpHYR1_046689</name>
</gene>
<dbReference type="EMBL" id="REGN01002531">
    <property type="protein sequence ID" value="RNA27556.1"/>
    <property type="molecule type" value="Genomic_DNA"/>
</dbReference>
<reference evidence="1 2" key="1">
    <citation type="journal article" date="2018" name="Sci. Rep.">
        <title>Genomic signatures of local adaptation to the degree of environmental predictability in rotifers.</title>
        <authorList>
            <person name="Franch-Gras L."/>
            <person name="Hahn C."/>
            <person name="Garcia-Roger E.M."/>
            <person name="Carmona M.J."/>
            <person name="Serra M."/>
            <person name="Gomez A."/>
        </authorList>
    </citation>
    <scope>NUCLEOTIDE SEQUENCE [LARGE SCALE GENOMIC DNA]</scope>
    <source>
        <strain evidence="1">HYR1</strain>
    </source>
</reference>
<proteinExistence type="predicted"/>
<comment type="caution">
    <text evidence="1">The sequence shown here is derived from an EMBL/GenBank/DDBJ whole genome shotgun (WGS) entry which is preliminary data.</text>
</comment>
<keyword evidence="2" id="KW-1185">Reference proteome</keyword>
<evidence type="ECO:0000313" key="2">
    <source>
        <dbReference type="Proteomes" id="UP000276133"/>
    </source>
</evidence>